<dbReference type="GO" id="GO:0004725">
    <property type="term" value="F:protein tyrosine phosphatase activity"/>
    <property type="evidence" value="ECO:0007669"/>
    <property type="project" value="TreeGrafter"/>
</dbReference>
<dbReference type="GO" id="GO:0007165">
    <property type="term" value="P:signal transduction"/>
    <property type="evidence" value="ECO:0007669"/>
    <property type="project" value="TreeGrafter"/>
</dbReference>
<keyword evidence="2" id="KW-0378">Hydrolase</keyword>
<dbReference type="PROSITE" id="PS00383">
    <property type="entry name" value="TYR_PHOSPHATASE_1"/>
    <property type="match status" value="1"/>
</dbReference>
<dbReference type="CDD" id="cd14498">
    <property type="entry name" value="DSP"/>
    <property type="match status" value="1"/>
</dbReference>
<feature type="domain" description="Tyrosine specific protein phosphatases" evidence="8">
    <location>
        <begin position="129"/>
        <end position="189"/>
    </location>
</feature>
<comment type="catalytic activity">
    <reaction evidence="4">
        <text>O-phospho-L-seryl-[protein] + H2O = L-seryl-[protein] + phosphate</text>
        <dbReference type="Rhea" id="RHEA:20629"/>
        <dbReference type="Rhea" id="RHEA-COMP:9863"/>
        <dbReference type="Rhea" id="RHEA-COMP:11604"/>
        <dbReference type="ChEBI" id="CHEBI:15377"/>
        <dbReference type="ChEBI" id="CHEBI:29999"/>
        <dbReference type="ChEBI" id="CHEBI:43474"/>
        <dbReference type="ChEBI" id="CHEBI:83421"/>
        <dbReference type="EC" id="3.1.3.16"/>
    </reaction>
</comment>
<feature type="compositionally biased region" description="Basic residues" evidence="6">
    <location>
        <begin position="39"/>
        <end position="49"/>
    </location>
</feature>
<dbReference type="PROSITE" id="PS50054">
    <property type="entry name" value="TYR_PHOSPHATASE_DUAL"/>
    <property type="match status" value="1"/>
</dbReference>
<dbReference type="Gene3D" id="3.90.190.10">
    <property type="entry name" value="Protein tyrosine phosphatase superfamily"/>
    <property type="match status" value="1"/>
</dbReference>
<dbReference type="GeneID" id="59329815"/>
<feature type="region of interest" description="Disordered" evidence="6">
    <location>
        <begin position="39"/>
        <end position="63"/>
    </location>
</feature>
<reference evidence="9 10" key="1">
    <citation type="journal article" date="2020" name="Genomics">
        <title>Complete, high-quality genomes from long-read metagenomic sequencing of two wolf lichen thalli reveals enigmatic genome architecture.</title>
        <authorList>
            <person name="McKenzie S.K."/>
            <person name="Walston R.F."/>
            <person name="Allen J.L."/>
        </authorList>
    </citation>
    <scope>NUCLEOTIDE SEQUENCE [LARGE SCALE GENOMIC DNA]</scope>
    <source>
        <strain evidence="9">WasteWater1</strain>
    </source>
</reference>
<dbReference type="Pfam" id="PF00782">
    <property type="entry name" value="DSPc"/>
    <property type="match status" value="1"/>
</dbReference>
<evidence type="ECO:0000256" key="3">
    <source>
        <dbReference type="ARBA" id="ARBA00022912"/>
    </source>
</evidence>
<dbReference type="PANTHER" id="PTHR45948:SF2">
    <property type="entry name" value="DUAL SPECIFICITY PROTEIN PHOSPHATASE"/>
    <property type="match status" value="1"/>
</dbReference>
<comment type="similarity">
    <text evidence="1">Belongs to the protein-tyrosine phosphatase family. Non-receptor class dual specificity subfamily.</text>
</comment>
<keyword evidence="10" id="KW-1185">Reference proteome</keyword>
<sequence>MVSESRYRGGGVAIPCYFSAAKLKHEWMKKGFQQLFKASKTHRRNRRAKPYASQMASQNPNPPISEITPGLFIGDVGSSWNANGLRQHQIKSILSVNDEPTAMWRRASFTSIITQDRHLKMFCLDSSHQDLLVHMRRACEFIETSLAHGGVLVHCVQGVSRSTTFVIAYLMRRDRRGLDEVLADVKLKRKVRPSENFMTQLGLWGQMEYEIWEDEEKKVPKAPYAKLLKEKGLTAVLPPSAAEIAFGF</sequence>
<gene>
    <name evidence="9" type="ORF">HO133_001399</name>
</gene>
<name>A0A8H6CEX2_9LECA</name>
<evidence type="ECO:0000256" key="4">
    <source>
        <dbReference type="ARBA" id="ARBA00047761"/>
    </source>
</evidence>
<dbReference type="InterPro" id="IPR029021">
    <property type="entry name" value="Prot-tyrosine_phosphatase-like"/>
</dbReference>
<evidence type="ECO:0008006" key="11">
    <source>
        <dbReference type="Google" id="ProtNLM"/>
    </source>
</evidence>
<dbReference type="GO" id="GO:0005829">
    <property type="term" value="C:cytosol"/>
    <property type="evidence" value="ECO:0007669"/>
    <property type="project" value="TreeGrafter"/>
</dbReference>
<evidence type="ECO:0000259" key="8">
    <source>
        <dbReference type="PROSITE" id="PS50056"/>
    </source>
</evidence>
<keyword evidence="3" id="KW-0904">Protein phosphatase</keyword>
<dbReference type="InterPro" id="IPR000387">
    <property type="entry name" value="Tyr_Pase_dom"/>
</dbReference>
<dbReference type="AlphaFoldDB" id="A0A8H6CEX2"/>
<dbReference type="GO" id="GO:0004722">
    <property type="term" value="F:protein serine/threonine phosphatase activity"/>
    <property type="evidence" value="ECO:0007669"/>
    <property type="project" value="UniProtKB-EC"/>
</dbReference>
<protein>
    <recommendedName>
        <fullName evidence="11">Protein-tyrosine-phosphatase</fullName>
    </recommendedName>
</protein>
<dbReference type="PROSITE" id="PS50056">
    <property type="entry name" value="TYR_PHOSPHATASE_2"/>
    <property type="match status" value="1"/>
</dbReference>
<dbReference type="InterPro" id="IPR020422">
    <property type="entry name" value="TYR_PHOSPHATASE_DUAL_dom"/>
</dbReference>
<dbReference type="SMART" id="SM00195">
    <property type="entry name" value="DSPc"/>
    <property type="match status" value="1"/>
</dbReference>
<evidence type="ECO:0000256" key="5">
    <source>
        <dbReference type="ARBA" id="ARBA00048336"/>
    </source>
</evidence>
<dbReference type="Proteomes" id="UP000593566">
    <property type="component" value="Unassembled WGS sequence"/>
</dbReference>
<dbReference type="EMBL" id="JACCJB010000012">
    <property type="protein sequence ID" value="KAF6222313.1"/>
    <property type="molecule type" value="Genomic_DNA"/>
</dbReference>
<evidence type="ECO:0000256" key="1">
    <source>
        <dbReference type="ARBA" id="ARBA00008601"/>
    </source>
</evidence>
<feature type="domain" description="Tyrosine-protein phosphatase" evidence="7">
    <location>
        <begin position="63"/>
        <end position="210"/>
    </location>
</feature>
<proteinExistence type="inferred from homology"/>
<comment type="catalytic activity">
    <reaction evidence="5">
        <text>O-phospho-L-threonyl-[protein] + H2O = L-threonyl-[protein] + phosphate</text>
        <dbReference type="Rhea" id="RHEA:47004"/>
        <dbReference type="Rhea" id="RHEA-COMP:11060"/>
        <dbReference type="Rhea" id="RHEA-COMP:11605"/>
        <dbReference type="ChEBI" id="CHEBI:15377"/>
        <dbReference type="ChEBI" id="CHEBI:30013"/>
        <dbReference type="ChEBI" id="CHEBI:43474"/>
        <dbReference type="ChEBI" id="CHEBI:61977"/>
        <dbReference type="EC" id="3.1.3.16"/>
    </reaction>
</comment>
<dbReference type="InterPro" id="IPR000340">
    <property type="entry name" value="Dual-sp_phosphatase_cat-dom"/>
</dbReference>
<accession>A0A8H6CEX2</accession>
<evidence type="ECO:0000256" key="6">
    <source>
        <dbReference type="SAM" id="MobiDB-lite"/>
    </source>
</evidence>
<dbReference type="InterPro" id="IPR016130">
    <property type="entry name" value="Tyr_Pase_AS"/>
</dbReference>
<dbReference type="SUPFAM" id="SSF52799">
    <property type="entry name" value="(Phosphotyrosine protein) phosphatases II"/>
    <property type="match status" value="1"/>
</dbReference>
<dbReference type="RefSeq" id="XP_037151748.1">
    <property type="nucleotide sequence ID" value="XM_037292329.1"/>
</dbReference>
<evidence type="ECO:0000313" key="9">
    <source>
        <dbReference type="EMBL" id="KAF6222313.1"/>
    </source>
</evidence>
<dbReference type="PANTHER" id="PTHR45948">
    <property type="entry name" value="DUAL SPECIFICITY PROTEIN PHOSPHATASE DDB_G0269404-RELATED"/>
    <property type="match status" value="1"/>
</dbReference>
<evidence type="ECO:0000259" key="7">
    <source>
        <dbReference type="PROSITE" id="PS50054"/>
    </source>
</evidence>
<evidence type="ECO:0000313" key="10">
    <source>
        <dbReference type="Proteomes" id="UP000593566"/>
    </source>
</evidence>
<comment type="caution">
    <text evidence="9">The sequence shown here is derived from an EMBL/GenBank/DDBJ whole genome shotgun (WGS) entry which is preliminary data.</text>
</comment>
<evidence type="ECO:0000256" key="2">
    <source>
        <dbReference type="ARBA" id="ARBA00022801"/>
    </source>
</evidence>
<organism evidence="9 10">
    <name type="scientific">Letharia lupina</name>
    <dbReference type="NCBI Taxonomy" id="560253"/>
    <lineage>
        <taxon>Eukaryota</taxon>
        <taxon>Fungi</taxon>
        <taxon>Dikarya</taxon>
        <taxon>Ascomycota</taxon>
        <taxon>Pezizomycotina</taxon>
        <taxon>Lecanoromycetes</taxon>
        <taxon>OSLEUM clade</taxon>
        <taxon>Lecanoromycetidae</taxon>
        <taxon>Lecanorales</taxon>
        <taxon>Lecanorineae</taxon>
        <taxon>Parmeliaceae</taxon>
        <taxon>Letharia</taxon>
    </lineage>
</organism>